<keyword evidence="2" id="KW-1185">Reference proteome</keyword>
<evidence type="ECO:0000313" key="1">
    <source>
        <dbReference type="EMBL" id="TDD75475.1"/>
    </source>
</evidence>
<dbReference type="EMBL" id="SMFM01000005">
    <property type="protein sequence ID" value="TDD75475.1"/>
    <property type="molecule type" value="Genomic_DNA"/>
</dbReference>
<dbReference type="RefSeq" id="WP_131909889.1">
    <property type="nucleotide sequence ID" value="NZ_SMFM01000005.1"/>
</dbReference>
<accession>A0A4R5AT25</accession>
<sequence length="61" mass="7226">MNTPQLDGNWEVQKTKLKEKFAALTDNDILFAQYKNKEMLKKLQIQLGKTKEELLKIFKEI</sequence>
<name>A0A4R5AT25_9FLAO</name>
<evidence type="ECO:0000313" key="2">
    <source>
        <dbReference type="Proteomes" id="UP000295278"/>
    </source>
</evidence>
<dbReference type="SUPFAM" id="SSF69047">
    <property type="entry name" value="Hypothetical protein YjbJ"/>
    <property type="match status" value="1"/>
</dbReference>
<protein>
    <submittedName>
        <fullName evidence="1">General stress protein CsbD</fullName>
    </submittedName>
</protein>
<comment type="caution">
    <text evidence="1">The sequence shown here is derived from an EMBL/GenBank/DDBJ whole genome shotgun (WGS) entry which is preliminary data.</text>
</comment>
<gene>
    <name evidence="1" type="ORF">E0F89_11320</name>
</gene>
<proteinExistence type="predicted"/>
<dbReference type="OrthoDB" id="9796058at2"/>
<reference evidence="1 2" key="1">
    <citation type="submission" date="2019-03" db="EMBL/GenBank/DDBJ databases">
        <title>Flavobacterium AT-3-2 sp. nov., isolated from arctic soil.</title>
        <authorList>
            <person name="Chaudhary D.K."/>
        </authorList>
    </citation>
    <scope>NUCLEOTIDE SEQUENCE [LARGE SCALE GENOMIC DNA]</scope>
    <source>
        <strain evidence="1 2">AT-3-2</strain>
    </source>
</reference>
<dbReference type="AlphaFoldDB" id="A0A4R5AT25"/>
<dbReference type="Gene3D" id="1.10.1470.10">
    <property type="entry name" value="YjbJ"/>
    <property type="match status" value="1"/>
</dbReference>
<organism evidence="1 2">
    <name type="scientific">Flavobacterium caseinilyticum</name>
    <dbReference type="NCBI Taxonomy" id="2541732"/>
    <lineage>
        <taxon>Bacteria</taxon>
        <taxon>Pseudomonadati</taxon>
        <taxon>Bacteroidota</taxon>
        <taxon>Flavobacteriia</taxon>
        <taxon>Flavobacteriales</taxon>
        <taxon>Flavobacteriaceae</taxon>
        <taxon>Flavobacterium</taxon>
    </lineage>
</organism>
<dbReference type="Proteomes" id="UP000295278">
    <property type="component" value="Unassembled WGS sequence"/>
</dbReference>
<dbReference type="InterPro" id="IPR036629">
    <property type="entry name" value="YjbJ_sf"/>
</dbReference>